<gene>
    <name evidence="1" type="ORF">DQ384_04410</name>
</gene>
<keyword evidence="2" id="KW-1185">Reference proteome</keyword>
<comment type="caution">
    <text evidence="1">The sequence shown here is derived from an EMBL/GenBank/DDBJ whole genome shotgun (WGS) entry which is preliminary data.</text>
</comment>
<evidence type="ECO:0000313" key="2">
    <source>
        <dbReference type="Proteomes" id="UP000253094"/>
    </source>
</evidence>
<organism evidence="1 2">
    <name type="scientific">Sphaerisporangium album</name>
    <dbReference type="NCBI Taxonomy" id="509200"/>
    <lineage>
        <taxon>Bacteria</taxon>
        <taxon>Bacillati</taxon>
        <taxon>Actinomycetota</taxon>
        <taxon>Actinomycetes</taxon>
        <taxon>Streptosporangiales</taxon>
        <taxon>Streptosporangiaceae</taxon>
        <taxon>Sphaerisporangium</taxon>
    </lineage>
</organism>
<evidence type="ECO:0000313" key="1">
    <source>
        <dbReference type="EMBL" id="RCG32727.1"/>
    </source>
</evidence>
<reference evidence="1 2" key="1">
    <citation type="submission" date="2018-06" db="EMBL/GenBank/DDBJ databases">
        <title>Sphaerisporangium craniellae sp. nov., isolated from a marine sponge in the South China Sea.</title>
        <authorList>
            <person name="Li L."/>
        </authorList>
    </citation>
    <scope>NUCLEOTIDE SEQUENCE [LARGE SCALE GENOMIC DNA]</scope>
    <source>
        <strain evidence="1 2">CCTCC AA 208026</strain>
    </source>
</reference>
<dbReference type="Proteomes" id="UP000253094">
    <property type="component" value="Unassembled WGS sequence"/>
</dbReference>
<protein>
    <submittedName>
        <fullName evidence="1">NYN domain-containing protein</fullName>
    </submittedName>
</protein>
<accession>A0A367FSS4</accession>
<proteinExistence type="predicted"/>
<dbReference type="EMBL" id="QOIL01000002">
    <property type="protein sequence ID" value="RCG32727.1"/>
    <property type="molecule type" value="Genomic_DNA"/>
</dbReference>
<dbReference type="AlphaFoldDB" id="A0A367FSS4"/>
<dbReference type="OrthoDB" id="5144756at2"/>
<dbReference type="Gene3D" id="3.40.50.1010">
    <property type="entry name" value="5'-nuclease"/>
    <property type="match status" value="1"/>
</dbReference>
<sequence>MITPVTDLDEFRTRASRTSRRARRLEHQESLRHGRAMHLLDIENLVGAPHPTTCEVEEVMTVYEMVVPIGEMDQYMVAVNPSALVAVGIAFPGVRLLTRPGPDGADQALGETAHDDRIDLRFERVVIGSGDGYFVDLARWLAEAGLHVTVVSRPGSLSRRLSAAVSDVVSLEVPTQHAA</sequence>
<dbReference type="RefSeq" id="WP_114027359.1">
    <property type="nucleotide sequence ID" value="NZ_QOIL01000002.1"/>
</dbReference>
<name>A0A367FSS4_9ACTN</name>